<dbReference type="InterPro" id="IPR006571">
    <property type="entry name" value="TLDc_dom"/>
</dbReference>
<name>A0A3L8DE22_OOCBI</name>
<evidence type="ECO:0000256" key="1">
    <source>
        <dbReference type="SAM" id="MobiDB-lite"/>
    </source>
</evidence>
<dbReference type="Pfam" id="PF07534">
    <property type="entry name" value="TLD"/>
    <property type="match status" value="1"/>
</dbReference>
<feature type="compositionally biased region" description="Low complexity" evidence="1">
    <location>
        <begin position="19"/>
        <end position="37"/>
    </location>
</feature>
<feature type="region of interest" description="Disordered" evidence="1">
    <location>
        <begin position="1"/>
        <end position="51"/>
    </location>
</feature>
<dbReference type="AlphaFoldDB" id="A0A3L8DE22"/>
<feature type="domain" description="TLDc" evidence="2">
    <location>
        <begin position="281"/>
        <end position="443"/>
    </location>
</feature>
<gene>
    <name evidence="3" type="ORF">DMN91_008760</name>
</gene>
<dbReference type="Proteomes" id="UP000279307">
    <property type="component" value="Chromosome 9"/>
</dbReference>
<organism evidence="3 4">
    <name type="scientific">Ooceraea biroi</name>
    <name type="common">Clonal raider ant</name>
    <name type="synonym">Cerapachys biroi</name>
    <dbReference type="NCBI Taxonomy" id="2015173"/>
    <lineage>
        <taxon>Eukaryota</taxon>
        <taxon>Metazoa</taxon>
        <taxon>Ecdysozoa</taxon>
        <taxon>Arthropoda</taxon>
        <taxon>Hexapoda</taxon>
        <taxon>Insecta</taxon>
        <taxon>Pterygota</taxon>
        <taxon>Neoptera</taxon>
        <taxon>Endopterygota</taxon>
        <taxon>Hymenoptera</taxon>
        <taxon>Apocrita</taxon>
        <taxon>Aculeata</taxon>
        <taxon>Formicoidea</taxon>
        <taxon>Formicidae</taxon>
        <taxon>Dorylinae</taxon>
        <taxon>Ooceraea</taxon>
    </lineage>
</organism>
<accession>A0A3L8DE22</accession>
<proteinExistence type="predicted"/>
<comment type="caution">
    <text evidence="3">The sequence shown here is derived from an EMBL/GenBank/DDBJ whole genome shotgun (WGS) entry which is preliminary data.</text>
</comment>
<protein>
    <recommendedName>
        <fullName evidence="2">TLDc domain-containing protein</fullName>
    </recommendedName>
</protein>
<dbReference type="OrthoDB" id="289228at2759"/>
<dbReference type="SMART" id="SM00584">
    <property type="entry name" value="TLDc"/>
    <property type="match status" value="1"/>
</dbReference>
<sequence>MGNQMTRAGNVSHKRIESAATGVGNATHGGANAAAAAPKSTSKSEPEQHNSHTQFFPIESLAKTLSHLAQQEEHVNGITKSVFEKYLFPTHPELSEKLFTYLHHNAHATTAYISTSAFKQQAERLLSVMNDQPILENYIKMYSNIKDGCNVTPETLRALLMCCYQLAMENNSTSSCLYSHQIINAVVVSCFHGKTSLSTSYVSNWIGQHCPRMVQGLQRYVVHVLTTAYRNGKALLSKEQPQPPIEIMTPVLEKANLEFPQTNLLPMSYVWLLACTLPQCYLQTNDSPKDITHALIARRTGSICPRHWTLLYNSGEHGAGANRFIHHVLGYRGPTLLIIRAASAEKDEECLTYCVCSAVEWRESHLYWGDEDSMGIQLTPSYKVIEKGPKILYLNTNIRGYPHGLRLGSDPRSPFISIDESFHSVSIAGAPYRISSLEVWGCGDMKLREKQLEIKKWQVKEAEKQRIVKLSASDWLDHPDRYLLELAGRASYNESNK</sequence>
<dbReference type="PROSITE" id="PS51886">
    <property type="entry name" value="TLDC"/>
    <property type="match status" value="1"/>
</dbReference>
<evidence type="ECO:0000313" key="4">
    <source>
        <dbReference type="Proteomes" id="UP000279307"/>
    </source>
</evidence>
<evidence type="ECO:0000313" key="3">
    <source>
        <dbReference type="EMBL" id="RLU18403.1"/>
    </source>
</evidence>
<evidence type="ECO:0000259" key="2">
    <source>
        <dbReference type="PROSITE" id="PS51886"/>
    </source>
</evidence>
<reference evidence="3 4" key="1">
    <citation type="journal article" date="2018" name="Genome Res.">
        <title>The genomic architecture and molecular evolution of ant odorant receptors.</title>
        <authorList>
            <person name="McKenzie S.K."/>
            <person name="Kronauer D.J.C."/>
        </authorList>
    </citation>
    <scope>NUCLEOTIDE SEQUENCE [LARGE SCALE GENOMIC DNA]</scope>
    <source>
        <strain evidence="3">Clonal line C1</strain>
    </source>
</reference>
<dbReference type="EMBL" id="QOIP01000009">
    <property type="protein sequence ID" value="RLU18403.1"/>
    <property type="molecule type" value="Genomic_DNA"/>
</dbReference>